<keyword evidence="2" id="KW-1185">Reference proteome</keyword>
<proteinExistence type="predicted"/>
<dbReference type="AlphaFoldDB" id="A0A9Q1KBS5"/>
<sequence length="184" mass="20835">MEGEGKGAKGVGVSHVMPQKLPSCCKGHKPAKFAPLHTRHNKSLGEYPTFKTAMASALFSRILFSSRFFHSPRSLFRKPQFSSQIFHTRPFNSRAVEFSQYKLRTHLVCCVILSTNVEAKSYCTRAMSTNEPMVLVEWLHANLREPDIKVLSLVVICSKNALHYFFPIKVLIGLAFSVHDMKFC</sequence>
<accession>A0A9Q1KBS5</accession>
<reference evidence="1" key="1">
    <citation type="submission" date="2022-04" db="EMBL/GenBank/DDBJ databases">
        <title>Carnegiea gigantea Genome sequencing and assembly v2.</title>
        <authorList>
            <person name="Copetti D."/>
            <person name="Sanderson M.J."/>
            <person name="Burquez A."/>
            <person name="Wojciechowski M.F."/>
        </authorList>
    </citation>
    <scope>NUCLEOTIDE SEQUENCE</scope>
    <source>
        <strain evidence="1">SGP5-SGP5p</strain>
        <tissue evidence="1">Aerial part</tissue>
    </source>
</reference>
<dbReference type="OrthoDB" id="1710864at2759"/>
<organism evidence="1 2">
    <name type="scientific">Carnegiea gigantea</name>
    <dbReference type="NCBI Taxonomy" id="171969"/>
    <lineage>
        <taxon>Eukaryota</taxon>
        <taxon>Viridiplantae</taxon>
        <taxon>Streptophyta</taxon>
        <taxon>Embryophyta</taxon>
        <taxon>Tracheophyta</taxon>
        <taxon>Spermatophyta</taxon>
        <taxon>Magnoliopsida</taxon>
        <taxon>eudicotyledons</taxon>
        <taxon>Gunneridae</taxon>
        <taxon>Pentapetalae</taxon>
        <taxon>Caryophyllales</taxon>
        <taxon>Cactineae</taxon>
        <taxon>Cactaceae</taxon>
        <taxon>Cactoideae</taxon>
        <taxon>Echinocereeae</taxon>
        <taxon>Carnegiea</taxon>
    </lineage>
</organism>
<name>A0A9Q1KBS5_9CARY</name>
<gene>
    <name evidence="1" type="ORF">Cgig2_013594</name>
</gene>
<dbReference type="Proteomes" id="UP001153076">
    <property type="component" value="Unassembled WGS sequence"/>
</dbReference>
<evidence type="ECO:0000313" key="1">
    <source>
        <dbReference type="EMBL" id="KAJ8439967.1"/>
    </source>
</evidence>
<protein>
    <submittedName>
        <fullName evidence="1">Uncharacterized protein</fullName>
    </submittedName>
</protein>
<comment type="caution">
    <text evidence="1">The sequence shown here is derived from an EMBL/GenBank/DDBJ whole genome shotgun (WGS) entry which is preliminary data.</text>
</comment>
<evidence type="ECO:0000313" key="2">
    <source>
        <dbReference type="Proteomes" id="UP001153076"/>
    </source>
</evidence>
<dbReference type="EMBL" id="JAKOGI010000204">
    <property type="protein sequence ID" value="KAJ8439967.1"/>
    <property type="molecule type" value="Genomic_DNA"/>
</dbReference>